<dbReference type="EnsemblPlants" id="ORUFI01G21440.1">
    <property type="protein sequence ID" value="ORUFI01G21440.1"/>
    <property type="gene ID" value="ORUFI01G21440"/>
</dbReference>
<organism evidence="2 3">
    <name type="scientific">Oryza rufipogon</name>
    <name type="common">Brownbeard rice</name>
    <name type="synonym">Asian wild rice</name>
    <dbReference type="NCBI Taxonomy" id="4529"/>
    <lineage>
        <taxon>Eukaryota</taxon>
        <taxon>Viridiplantae</taxon>
        <taxon>Streptophyta</taxon>
        <taxon>Embryophyta</taxon>
        <taxon>Tracheophyta</taxon>
        <taxon>Spermatophyta</taxon>
        <taxon>Magnoliopsida</taxon>
        <taxon>Liliopsida</taxon>
        <taxon>Poales</taxon>
        <taxon>Poaceae</taxon>
        <taxon>BOP clade</taxon>
        <taxon>Oryzoideae</taxon>
        <taxon>Oryzeae</taxon>
        <taxon>Oryzinae</taxon>
        <taxon>Oryza</taxon>
    </lineage>
</organism>
<name>A0A0E0MXU8_ORYRU</name>
<evidence type="ECO:0000256" key="1">
    <source>
        <dbReference type="SAM" id="MobiDB-lite"/>
    </source>
</evidence>
<dbReference type="Gramene" id="ORUFI01G21440.1">
    <property type="protein sequence ID" value="ORUFI01G21440.1"/>
    <property type="gene ID" value="ORUFI01G21440"/>
</dbReference>
<dbReference type="AlphaFoldDB" id="A0A0E0MXU8"/>
<keyword evidence="3" id="KW-1185">Reference proteome</keyword>
<dbReference type="PANTHER" id="PTHR34395">
    <property type="entry name" value="OS11G0427500 PROTEIN"/>
    <property type="match status" value="1"/>
</dbReference>
<accession>A0A0E0MXU8</accession>
<evidence type="ECO:0000313" key="2">
    <source>
        <dbReference type="EnsemblPlants" id="ORUFI01G21440.1"/>
    </source>
</evidence>
<protein>
    <submittedName>
        <fullName evidence="2">Uncharacterized protein</fullName>
    </submittedName>
</protein>
<sequence length="210" mass="23722">MASPFPRLASPSHHESSSFMSTLVTRSLRGGGGATKTRRRGRPGGDGDGSLLRPPPSLRLHVHQLELEKTNLLLRGTLTSMDMRARDLTRKRREEDDDDMMLFIFPALHLLSSSGARNKEEKEPKKQKKSVGVEGLMERYLDMRTKQAEDEAAQLAREREAHLAKEKENNDFSIKKCISILNSMVVVTKQEKAKAYTVFKNAENREIFGD</sequence>
<dbReference type="OMA" id="SMDMRAR"/>
<evidence type="ECO:0000313" key="3">
    <source>
        <dbReference type="Proteomes" id="UP000008022"/>
    </source>
</evidence>
<feature type="region of interest" description="Disordered" evidence="1">
    <location>
        <begin position="1"/>
        <end position="56"/>
    </location>
</feature>
<proteinExistence type="predicted"/>
<dbReference type="Proteomes" id="UP000008022">
    <property type="component" value="Unassembled WGS sequence"/>
</dbReference>
<reference evidence="3" key="1">
    <citation type="submission" date="2013-06" db="EMBL/GenBank/DDBJ databases">
        <authorList>
            <person name="Zhao Q."/>
        </authorList>
    </citation>
    <scope>NUCLEOTIDE SEQUENCE</scope>
    <source>
        <strain evidence="3">cv. W1943</strain>
    </source>
</reference>
<dbReference type="HOGENOM" id="CLU_1290762_0_0_1"/>
<dbReference type="STRING" id="4529.A0A0E0MXU8"/>
<dbReference type="PANTHER" id="PTHR34395:SF15">
    <property type="entry name" value="OS09G0292400 PROTEIN"/>
    <property type="match status" value="1"/>
</dbReference>
<reference evidence="2" key="2">
    <citation type="submission" date="2015-06" db="UniProtKB">
        <authorList>
            <consortium name="EnsemblPlants"/>
        </authorList>
    </citation>
    <scope>IDENTIFICATION</scope>
</reference>